<dbReference type="EMBL" id="JADOXO010000047">
    <property type="protein sequence ID" value="KAF9817056.1"/>
    <property type="molecule type" value="Genomic_DNA"/>
</dbReference>
<dbReference type="AlphaFoldDB" id="A0A8H7P5G5"/>
<reference evidence="1" key="1">
    <citation type="submission" date="2020-11" db="EMBL/GenBank/DDBJ databases">
        <authorList>
            <person name="Koelle M."/>
            <person name="Horta M.A.C."/>
            <person name="Nowrousian M."/>
            <person name="Ohm R.A."/>
            <person name="Benz P."/>
            <person name="Pilgard A."/>
        </authorList>
    </citation>
    <scope>NUCLEOTIDE SEQUENCE</scope>
    <source>
        <strain evidence="1">FPRL280</strain>
    </source>
</reference>
<accession>A0A8H7P5G5</accession>
<evidence type="ECO:0000313" key="1">
    <source>
        <dbReference type="EMBL" id="KAF9817056.1"/>
    </source>
</evidence>
<sequence length="496" mass="56405">MADIRVTFSEAASLLSSSCREWRLVLKCIEDELMHTLSDVRMSINAQRPINRLPVEVLSKIFHQVPPALTHHLDDLSLRRFLVWDSFFNFTDTDALRPLTHVCRRTPNTLLKVLYSENKHFDVQQLWRTNGRPMQLLASYTGRDSDLPTSYAHRLRALVAQDCLLQGNVSNLQALVLRAVDWRPPSTLFNLTHLYLAKKRLHIVDLFHILSIAPRIEDLGLWGISAEDTSDPLEEIPAITLQYLRRLTIDHPGRNILSGFFSRVGLPARLAVSLEHCEVSDLQWLVHLTQNDAKALYFSSEPYSVIVAGPSRAVRLSCKDGLGVMVQWIAALPSHFQLKDLWIANTFNWVAFDEAVIKHIPCVETLHVGSLAYTTLIEALGNNPTCWPKLTKVVLLEPYELSEILKLVESRAHLGSPLKELECHERRSAVSKTYLQDLEKIKSHVGVVRLLEDDPIAPLPLPDICTDGVPSPYFWPKKWGELYSQAIYYFPVYSDA</sequence>
<gene>
    <name evidence="1" type="ORF">IEO21_03638</name>
</gene>
<evidence type="ECO:0000313" key="2">
    <source>
        <dbReference type="Proteomes" id="UP000639403"/>
    </source>
</evidence>
<comment type="caution">
    <text evidence="1">The sequence shown here is derived from an EMBL/GenBank/DDBJ whole genome shotgun (WGS) entry which is preliminary data.</text>
</comment>
<dbReference type="Proteomes" id="UP000639403">
    <property type="component" value="Unassembled WGS sequence"/>
</dbReference>
<reference evidence="1" key="2">
    <citation type="journal article" name="Front. Microbiol.">
        <title>Degradative Capacity of Two Strains of Rhodonia placenta: From Phenotype to Genotype.</title>
        <authorList>
            <person name="Kolle M."/>
            <person name="Horta M.A.C."/>
            <person name="Nowrousian M."/>
            <person name="Ohm R.A."/>
            <person name="Benz J.P."/>
            <person name="Pilgard A."/>
        </authorList>
    </citation>
    <scope>NUCLEOTIDE SEQUENCE</scope>
    <source>
        <strain evidence="1">FPRL280</strain>
    </source>
</reference>
<proteinExistence type="predicted"/>
<name>A0A8H7P5G5_9APHY</name>
<organism evidence="1 2">
    <name type="scientific">Rhodonia placenta</name>
    <dbReference type="NCBI Taxonomy" id="104341"/>
    <lineage>
        <taxon>Eukaryota</taxon>
        <taxon>Fungi</taxon>
        <taxon>Dikarya</taxon>
        <taxon>Basidiomycota</taxon>
        <taxon>Agaricomycotina</taxon>
        <taxon>Agaricomycetes</taxon>
        <taxon>Polyporales</taxon>
        <taxon>Adustoporiaceae</taxon>
        <taxon>Rhodonia</taxon>
    </lineage>
</organism>
<dbReference type="SUPFAM" id="SSF52047">
    <property type="entry name" value="RNI-like"/>
    <property type="match status" value="1"/>
</dbReference>
<protein>
    <submittedName>
        <fullName evidence="1">Uncharacterized protein</fullName>
    </submittedName>
</protein>